<keyword evidence="3" id="KW-1185">Reference proteome</keyword>
<evidence type="ECO:0000313" key="2">
    <source>
        <dbReference type="EMBL" id="KAA8491769.1"/>
    </source>
</evidence>
<feature type="chain" id="PRO_5023922719" evidence="1">
    <location>
        <begin position="33"/>
        <end position="121"/>
    </location>
</feature>
<dbReference type="InterPro" id="IPR031985">
    <property type="entry name" value="DUF4787"/>
</dbReference>
<reference evidence="3" key="1">
    <citation type="journal article" date="2019" name="Nat. Commun.">
        <title>Expansion of phycobilisome linker gene families in mesophilic red algae.</title>
        <authorList>
            <person name="Lee J."/>
            <person name="Kim D."/>
            <person name="Bhattacharya D."/>
            <person name="Yoon H.S."/>
        </authorList>
    </citation>
    <scope>NUCLEOTIDE SEQUENCE [LARGE SCALE GENOMIC DNA]</scope>
    <source>
        <strain evidence="3">CCMP 1328</strain>
    </source>
</reference>
<evidence type="ECO:0000313" key="3">
    <source>
        <dbReference type="Proteomes" id="UP000324585"/>
    </source>
</evidence>
<protein>
    <submittedName>
        <fullName evidence="2">Uncharacterized protein</fullName>
    </submittedName>
</protein>
<evidence type="ECO:0000256" key="1">
    <source>
        <dbReference type="SAM" id="SignalP"/>
    </source>
</evidence>
<dbReference type="PANTHER" id="PTHR35455:SF1">
    <property type="entry name" value="AGAP005842-PA"/>
    <property type="match status" value="1"/>
</dbReference>
<keyword evidence="1" id="KW-0732">Signal</keyword>
<comment type="caution">
    <text evidence="2">The sequence shown here is derived from an EMBL/GenBank/DDBJ whole genome shotgun (WGS) entry which is preliminary data.</text>
</comment>
<dbReference type="PANTHER" id="PTHR35455">
    <property type="entry name" value="UNNAMED PRODUCT"/>
    <property type="match status" value="1"/>
</dbReference>
<dbReference type="AlphaFoldDB" id="A0A5J4YK14"/>
<dbReference type="Pfam" id="PF16029">
    <property type="entry name" value="DUF4787"/>
    <property type="match status" value="1"/>
</dbReference>
<gene>
    <name evidence="2" type="ORF">FVE85_8251</name>
</gene>
<sequence length="121" mass="13808">MHRYNSRRRVAPRLVLVVLAALLLCCCALVQAVKSKRKGGSFYRAMRVRKARCEQSETCAEGVVSDEDFVPCVLRCLSESCYAEVYESDPLEEGEVDRPRWNRFQSCLRIKGFAPHLRVPA</sequence>
<dbReference type="Proteomes" id="UP000324585">
    <property type="component" value="Unassembled WGS sequence"/>
</dbReference>
<feature type="signal peptide" evidence="1">
    <location>
        <begin position="1"/>
        <end position="32"/>
    </location>
</feature>
<organism evidence="2 3">
    <name type="scientific">Porphyridium purpureum</name>
    <name type="common">Red alga</name>
    <name type="synonym">Porphyridium cruentum</name>
    <dbReference type="NCBI Taxonomy" id="35688"/>
    <lineage>
        <taxon>Eukaryota</taxon>
        <taxon>Rhodophyta</taxon>
        <taxon>Bangiophyceae</taxon>
        <taxon>Porphyridiales</taxon>
        <taxon>Porphyridiaceae</taxon>
        <taxon>Porphyridium</taxon>
    </lineage>
</organism>
<name>A0A5J4YK14_PORPP</name>
<accession>A0A5J4YK14</accession>
<proteinExistence type="predicted"/>
<dbReference type="EMBL" id="VRMN01000011">
    <property type="protein sequence ID" value="KAA8491769.1"/>
    <property type="molecule type" value="Genomic_DNA"/>
</dbReference>
<dbReference type="OrthoDB" id="1915375at2759"/>